<sequence length="379" mass="42185">MIYFDYAAATPMDKDALHVFMEASKDFYGNTSSLHNLGGMSSNLLSACRKEISMLLNVSELSVIFTSGGTESNILAIQTLLSALCRKKTILSSRTEHSSISNYLTMLEKERRKVVYLQHTSDGQIDLQHFEYLIKTEDISLITVQHVNPEIGCIQPIEQIRSILGERKTWLHVDAVQSFGKLDMEAVMRSADSISISSHKIYGPKGTGALIFPRTLPTPFYEHVSHEAGYRPGTVNVPAIAAFITAAKKAFENRENELMNLKKQRKDFIQFLKQEDIPHTIFKSCQQAPYIIGLSFPGIQGQYMMLELNRRGFAVSTGSACQIGKQAPSKTMIAMGKSPDQAKELLRISLGKHVKKEDIRALSQAAADIVRQSGIIINI</sequence>
<dbReference type="PIRSF" id="PIRSF005572">
    <property type="entry name" value="NifS"/>
    <property type="match status" value="1"/>
</dbReference>
<feature type="domain" description="Aminotransferase class V" evidence="3">
    <location>
        <begin position="2"/>
        <end position="362"/>
    </location>
</feature>
<evidence type="ECO:0000313" key="5">
    <source>
        <dbReference type="Proteomes" id="UP000823486"/>
    </source>
</evidence>
<proteinExistence type="predicted"/>
<evidence type="ECO:0000313" key="4">
    <source>
        <dbReference type="EMBL" id="MBM7691906.1"/>
    </source>
</evidence>
<dbReference type="InterPro" id="IPR015422">
    <property type="entry name" value="PyrdxlP-dep_Trfase_small"/>
</dbReference>
<dbReference type="InterPro" id="IPR000192">
    <property type="entry name" value="Aminotrans_V_dom"/>
</dbReference>
<gene>
    <name evidence="4" type="ORF">JOC77_001316</name>
</gene>
<evidence type="ECO:0000256" key="2">
    <source>
        <dbReference type="ARBA" id="ARBA00022898"/>
    </source>
</evidence>
<dbReference type="PANTHER" id="PTHR11601">
    <property type="entry name" value="CYSTEINE DESULFURYLASE FAMILY MEMBER"/>
    <property type="match status" value="1"/>
</dbReference>
<dbReference type="InterPro" id="IPR015424">
    <property type="entry name" value="PyrdxlP-dep_Trfase"/>
</dbReference>
<comment type="cofactor">
    <cofactor evidence="1">
        <name>pyridoxal 5'-phosphate</name>
        <dbReference type="ChEBI" id="CHEBI:597326"/>
    </cofactor>
</comment>
<dbReference type="InterPro" id="IPR015421">
    <property type="entry name" value="PyrdxlP-dep_Trfase_major"/>
</dbReference>
<accession>A0ABS2QFH7</accession>
<dbReference type="EC" id="2.8.1.7" evidence="4"/>
<dbReference type="Proteomes" id="UP000823486">
    <property type="component" value="Unassembled WGS sequence"/>
</dbReference>
<comment type="caution">
    <text evidence="4">The sequence shown here is derived from an EMBL/GenBank/DDBJ whole genome shotgun (WGS) entry which is preliminary data.</text>
</comment>
<dbReference type="InterPro" id="IPR016454">
    <property type="entry name" value="Cysteine_dSase"/>
</dbReference>
<dbReference type="EMBL" id="JAFBFI010000004">
    <property type="protein sequence ID" value="MBM7691906.1"/>
    <property type="molecule type" value="Genomic_DNA"/>
</dbReference>
<protein>
    <submittedName>
        <fullName evidence="4">Cysteine desulfurase</fullName>
        <ecNumber evidence="4">2.8.1.7</ecNumber>
    </submittedName>
</protein>
<evidence type="ECO:0000256" key="1">
    <source>
        <dbReference type="ARBA" id="ARBA00001933"/>
    </source>
</evidence>
<dbReference type="SUPFAM" id="SSF53383">
    <property type="entry name" value="PLP-dependent transferases"/>
    <property type="match status" value="1"/>
</dbReference>
<dbReference type="Gene3D" id="3.40.640.10">
    <property type="entry name" value="Type I PLP-dependent aspartate aminotransferase-like (Major domain)"/>
    <property type="match status" value="1"/>
</dbReference>
<keyword evidence="2" id="KW-0663">Pyridoxal phosphate</keyword>
<keyword evidence="4" id="KW-0808">Transferase</keyword>
<dbReference type="Gene3D" id="3.90.1150.10">
    <property type="entry name" value="Aspartate Aminotransferase, domain 1"/>
    <property type="match status" value="1"/>
</dbReference>
<keyword evidence="5" id="KW-1185">Reference proteome</keyword>
<dbReference type="GO" id="GO:0031071">
    <property type="term" value="F:cysteine desulfurase activity"/>
    <property type="evidence" value="ECO:0007669"/>
    <property type="project" value="UniProtKB-EC"/>
</dbReference>
<evidence type="ECO:0000259" key="3">
    <source>
        <dbReference type="Pfam" id="PF00266"/>
    </source>
</evidence>
<dbReference type="NCBIfam" id="NF002806">
    <property type="entry name" value="PRK02948.1"/>
    <property type="match status" value="1"/>
</dbReference>
<name>A0ABS2QFH7_9BACI</name>
<dbReference type="RefSeq" id="WP_204540345.1">
    <property type="nucleotide sequence ID" value="NZ_JAFBFI010000004.1"/>
</dbReference>
<organism evidence="4 5">
    <name type="scientific">Peribacillus deserti</name>
    <dbReference type="NCBI Taxonomy" id="673318"/>
    <lineage>
        <taxon>Bacteria</taxon>
        <taxon>Bacillati</taxon>
        <taxon>Bacillota</taxon>
        <taxon>Bacilli</taxon>
        <taxon>Bacillales</taxon>
        <taxon>Bacillaceae</taxon>
        <taxon>Peribacillus</taxon>
    </lineage>
</organism>
<dbReference type="PANTHER" id="PTHR11601:SF36">
    <property type="entry name" value="CYSTEINE DESULFURASE NIFS-RELATED"/>
    <property type="match status" value="1"/>
</dbReference>
<reference evidence="4 5" key="1">
    <citation type="submission" date="2021-01" db="EMBL/GenBank/DDBJ databases">
        <title>Genomic Encyclopedia of Type Strains, Phase IV (KMG-IV): sequencing the most valuable type-strain genomes for metagenomic binning, comparative biology and taxonomic classification.</title>
        <authorList>
            <person name="Goeker M."/>
        </authorList>
    </citation>
    <scope>NUCLEOTIDE SEQUENCE [LARGE SCALE GENOMIC DNA]</scope>
    <source>
        <strain evidence="4 5">DSM 105482</strain>
    </source>
</reference>
<dbReference type="Pfam" id="PF00266">
    <property type="entry name" value="Aminotran_5"/>
    <property type="match status" value="1"/>
</dbReference>
<dbReference type="Gene3D" id="1.10.260.50">
    <property type="match status" value="1"/>
</dbReference>